<comment type="caution">
    <text evidence="2">The sequence shown here is derived from an EMBL/GenBank/DDBJ whole genome shotgun (WGS) entry which is preliminary data.</text>
</comment>
<keyword evidence="1" id="KW-1133">Transmembrane helix</keyword>
<evidence type="ECO:0000313" key="3">
    <source>
        <dbReference type="Proteomes" id="UP000283644"/>
    </source>
</evidence>
<gene>
    <name evidence="2" type="ORF">D0Z08_25875</name>
</gene>
<keyword evidence="3" id="KW-1185">Reference proteome</keyword>
<name>A0A417XV38_9ACTN</name>
<dbReference type="Pfam" id="PF11255">
    <property type="entry name" value="DUF3054"/>
    <property type="match status" value="1"/>
</dbReference>
<evidence type="ECO:0000256" key="1">
    <source>
        <dbReference type="SAM" id="Phobius"/>
    </source>
</evidence>
<dbReference type="InterPro" id="IPR021414">
    <property type="entry name" value="DUF3054"/>
</dbReference>
<protein>
    <submittedName>
        <fullName evidence="2">DUF3054 domain-containing protein</fullName>
    </submittedName>
</protein>
<feature type="transmembrane region" description="Helical" evidence="1">
    <location>
        <begin position="92"/>
        <end position="110"/>
    </location>
</feature>
<dbReference type="AlphaFoldDB" id="A0A417XV38"/>
<keyword evidence="1" id="KW-0812">Transmembrane</keyword>
<dbReference type="OrthoDB" id="3698172at2"/>
<organism evidence="2 3">
    <name type="scientific">Nocardioides immobilis</name>
    <dbReference type="NCBI Taxonomy" id="2049295"/>
    <lineage>
        <taxon>Bacteria</taxon>
        <taxon>Bacillati</taxon>
        <taxon>Actinomycetota</taxon>
        <taxon>Actinomycetes</taxon>
        <taxon>Propionibacteriales</taxon>
        <taxon>Nocardioidaceae</taxon>
        <taxon>Nocardioides</taxon>
    </lineage>
</organism>
<proteinExistence type="predicted"/>
<dbReference type="Proteomes" id="UP000283644">
    <property type="component" value="Unassembled WGS sequence"/>
</dbReference>
<evidence type="ECO:0000313" key="2">
    <source>
        <dbReference type="EMBL" id="RHW24151.1"/>
    </source>
</evidence>
<reference evidence="2 3" key="1">
    <citation type="submission" date="2018-09" db="EMBL/GenBank/DDBJ databases">
        <title>Genome sequencing of Nocardioides immobilis CCTCC AB 2017083 for comparison to Nocardioides silvaticus.</title>
        <authorList>
            <person name="Li C."/>
            <person name="Wang G."/>
        </authorList>
    </citation>
    <scope>NUCLEOTIDE SEQUENCE [LARGE SCALE GENOMIC DNA]</scope>
    <source>
        <strain evidence="2 3">CCTCC AB 2017083</strain>
    </source>
</reference>
<keyword evidence="1" id="KW-0472">Membrane</keyword>
<accession>A0A417XV38</accession>
<feature type="transmembrane region" description="Helical" evidence="1">
    <location>
        <begin position="69"/>
        <end position="86"/>
    </location>
</feature>
<sequence>MGTTRWLWPLLADLACVVALAVGGKNTHDASDSGWVVLVIAWPFALAAVLAHVCLTWQGRRAHRVWPEGAIVVAATYVLGMILRAVSGRGLAPGFLVVAAIFLALTMLGWRGVVRIARGPEARSSDPPSPEVSRP</sequence>
<feature type="transmembrane region" description="Helical" evidence="1">
    <location>
        <begin position="33"/>
        <end position="57"/>
    </location>
</feature>
<dbReference type="EMBL" id="QXGH01000035">
    <property type="protein sequence ID" value="RHW24151.1"/>
    <property type="molecule type" value="Genomic_DNA"/>
</dbReference>